<proteinExistence type="predicted"/>
<feature type="transmembrane region" description="Helical" evidence="1">
    <location>
        <begin position="6"/>
        <end position="27"/>
    </location>
</feature>
<dbReference type="GeneID" id="56502435"/>
<keyword evidence="1" id="KW-0472">Membrane</keyword>
<dbReference type="EMBL" id="JAFCIQ010000017">
    <property type="protein sequence ID" value="MBM2769089.1"/>
    <property type="molecule type" value="Genomic_DNA"/>
</dbReference>
<dbReference type="Proteomes" id="UP000755577">
    <property type="component" value="Unassembled WGS sequence"/>
</dbReference>
<evidence type="ECO:0000313" key="4">
    <source>
        <dbReference type="Proteomes" id="UP000494201"/>
    </source>
</evidence>
<dbReference type="InterPro" id="IPR021329">
    <property type="entry name" value="DUF2938"/>
</dbReference>
<gene>
    <name evidence="3" type="ORF">BAN20980_04375</name>
    <name evidence="2" type="ORF">JQK92_21995</name>
</gene>
<feature type="transmembrane region" description="Helical" evidence="1">
    <location>
        <begin position="142"/>
        <end position="162"/>
    </location>
</feature>
<sequence>MTSPDLLLRILLIGAGATLLMDLWALFRRRMFGIPSLDYALVGRWLGHMMRGRFRHASIAAAPPVPGERAFGWVAHYAIGAAFAMLPVAIAGTEWVGTPTPMPALVTGLASVAAPFFVMQPAFGFGVAASRTPQPGIARRRSIVTHLVFGAGLYLAAVALPAPGY</sequence>
<dbReference type="RefSeq" id="WP_174927369.1">
    <property type="nucleotide sequence ID" value="NZ_CABVLY010000018.1"/>
</dbReference>
<keyword evidence="1" id="KW-0812">Transmembrane</keyword>
<evidence type="ECO:0000313" key="5">
    <source>
        <dbReference type="Proteomes" id="UP000755577"/>
    </source>
</evidence>
<dbReference type="AlphaFoldDB" id="A0A6P2GD46"/>
<evidence type="ECO:0000313" key="3">
    <source>
        <dbReference type="EMBL" id="VVU51653.1"/>
    </source>
</evidence>
<reference evidence="3 4" key="1">
    <citation type="submission" date="2019-09" db="EMBL/GenBank/DDBJ databases">
        <authorList>
            <person name="Depoorter E."/>
        </authorList>
    </citation>
    <scope>NUCLEOTIDE SEQUENCE [LARGE SCALE GENOMIC DNA]</scope>
    <source>
        <strain evidence="3">LMG 20980</strain>
    </source>
</reference>
<organism evidence="3 4">
    <name type="scientific">Burkholderia anthina</name>
    <dbReference type="NCBI Taxonomy" id="179879"/>
    <lineage>
        <taxon>Bacteria</taxon>
        <taxon>Pseudomonadati</taxon>
        <taxon>Pseudomonadota</taxon>
        <taxon>Betaproteobacteria</taxon>
        <taxon>Burkholderiales</taxon>
        <taxon>Burkholderiaceae</taxon>
        <taxon>Burkholderia</taxon>
        <taxon>Burkholderia cepacia complex</taxon>
    </lineage>
</organism>
<dbReference type="EMBL" id="CABVLY010000018">
    <property type="protein sequence ID" value="VVU51653.1"/>
    <property type="molecule type" value="Genomic_DNA"/>
</dbReference>
<evidence type="ECO:0000256" key="1">
    <source>
        <dbReference type="SAM" id="Phobius"/>
    </source>
</evidence>
<feature type="transmembrane region" description="Helical" evidence="1">
    <location>
        <begin position="104"/>
        <end position="130"/>
    </location>
</feature>
<dbReference type="Pfam" id="PF11158">
    <property type="entry name" value="DUF2938"/>
    <property type="match status" value="1"/>
</dbReference>
<feature type="transmembrane region" description="Helical" evidence="1">
    <location>
        <begin position="70"/>
        <end position="92"/>
    </location>
</feature>
<name>A0A6P2GD46_9BURK</name>
<evidence type="ECO:0000313" key="2">
    <source>
        <dbReference type="EMBL" id="MBM2769089.1"/>
    </source>
</evidence>
<reference evidence="2 5" key="2">
    <citation type="submission" date="2021-02" db="EMBL/GenBank/DDBJ databases">
        <title>Draft genome of the type strains Burkholderia anthina DSM16086.</title>
        <authorList>
            <person name="Hertel R."/>
            <person name="Meissner J."/>
            <person name="Poehlein A."/>
            <person name="Daniel R."/>
            <person name="Commichau F.M."/>
        </authorList>
    </citation>
    <scope>NUCLEOTIDE SEQUENCE [LARGE SCALE GENOMIC DNA]</scope>
    <source>
        <strain evidence="2 5">DSM 16086</strain>
    </source>
</reference>
<protein>
    <submittedName>
        <fullName evidence="2">DUF2938 domain-containing protein</fullName>
    </submittedName>
    <submittedName>
        <fullName evidence="3">Membrane protein</fullName>
    </submittedName>
</protein>
<keyword evidence="1" id="KW-1133">Transmembrane helix</keyword>
<dbReference type="Proteomes" id="UP000494201">
    <property type="component" value="Unassembled WGS sequence"/>
</dbReference>
<accession>A0A6P2GD46</accession>
<keyword evidence="5" id="KW-1185">Reference proteome</keyword>